<organism evidence="1 2">
    <name type="scientific">Vibrio cholerae</name>
    <dbReference type="NCBI Taxonomy" id="666"/>
    <lineage>
        <taxon>Bacteria</taxon>
        <taxon>Pseudomonadati</taxon>
        <taxon>Pseudomonadota</taxon>
        <taxon>Gammaproteobacteria</taxon>
        <taxon>Vibrionales</taxon>
        <taxon>Vibrionaceae</taxon>
        <taxon>Vibrio</taxon>
    </lineage>
</organism>
<gene>
    <name evidence="1" type="ORF">ERS013200_00788</name>
</gene>
<dbReference type="Proteomes" id="UP000041770">
    <property type="component" value="Unassembled WGS sequence"/>
</dbReference>
<name>A0A656A908_VIBCL</name>
<sequence>MPHESELQLFLHLYLDARYHEARLMQRLCLGFRLNHRSPNDALSTHQTALHSDF</sequence>
<accession>A0A656A908</accession>
<reference evidence="1 2" key="1">
    <citation type="submission" date="2015-07" db="EMBL/GenBank/DDBJ databases">
        <authorList>
            <consortium name="Pathogen Informatics"/>
        </authorList>
    </citation>
    <scope>NUCLEOTIDE SEQUENCE [LARGE SCALE GENOMIC DNA]</scope>
    <source>
        <strain evidence="1 2">A316</strain>
    </source>
</reference>
<evidence type="ECO:0000313" key="1">
    <source>
        <dbReference type="EMBL" id="CSC18223.1"/>
    </source>
</evidence>
<dbReference type="EMBL" id="CWQY01000003">
    <property type="protein sequence ID" value="CSC18223.1"/>
    <property type="molecule type" value="Genomic_DNA"/>
</dbReference>
<protein>
    <submittedName>
        <fullName evidence="1">Uncharacterized protein</fullName>
    </submittedName>
</protein>
<evidence type="ECO:0000313" key="2">
    <source>
        <dbReference type="Proteomes" id="UP000041770"/>
    </source>
</evidence>
<proteinExistence type="predicted"/>
<dbReference type="AlphaFoldDB" id="A0A656A908"/>